<name>A0A518H831_9BACT</name>
<evidence type="ECO:0000313" key="3">
    <source>
        <dbReference type="Proteomes" id="UP000317835"/>
    </source>
</evidence>
<dbReference type="KEGG" id="tpla:ElP_49060"/>
<gene>
    <name evidence="2" type="ORF">ElP_49060</name>
</gene>
<dbReference type="Proteomes" id="UP000317835">
    <property type="component" value="Chromosome"/>
</dbReference>
<evidence type="ECO:0000259" key="1">
    <source>
        <dbReference type="SMART" id="SM00942"/>
    </source>
</evidence>
<keyword evidence="3" id="KW-1185">Reference proteome</keyword>
<protein>
    <recommendedName>
        <fullName evidence="1">Primase C-terminal 1 domain-containing protein</fullName>
    </recommendedName>
</protein>
<reference evidence="2 3" key="1">
    <citation type="submission" date="2019-02" db="EMBL/GenBank/DDBJ databases">
        <title>Deep-cultivation of Planctomycetes and their phenomic and genomic characterization uncovers novel biology.</title>
        <authorList>
            <person name="Wiegand S."/>
            <person name="Jogler M."/>
            <person name="Boedeker C."/>
            <person name="Pinto D."/>
            <person name="Vollmers J."/>
            <person name="Rivas-Marin E."/>
            <person name="Kohn T."/>
            <person name="Peeters S.H."/>
            <person name="Heuer A."/>
            <person name="Rast P."/>
            <person name="Oberbeckmann S."/>
            <person name="Bunk B."/>
            <person name="Jeske O."/>
            <person name="Meyerdierks A."/>
            <person name="Storesund J.E."/>
            <person name="Kallscheuer N."/>
            <person name="Luecker S."/>
            <person name="Lage O.M."/>
            <person name="Pohl T."/>
            <person name="Merkel B.J."/>
            <person name="Hornburger P."/>
            <person name="Mueller R.-W."/>
            <person name="Bruemmer F."/>
            <person name="Labrenz M."/>
            <person name="Spormann A.M."/>
            <person name="Op den Camp H."/>
            <person name="Overmann J."/>
            <person name="Amann R."/>
            <person name="Jetten M.S.M."/>
            <person name="Mascher T."/>
            <person name="Medema M.H."/>
            <person name="Devos D.P."/>
            <person name="Kaster A.-K."/>
            <person name="Ovreas L."/>
            <person name="Rohde M."/>
            <person name="Galperin M.Y."/>
            <person name="Jogler C."/>
        </authorList>
    </citation>
    <scope>NUCLEOTIDE SEQUENCE [LARGE SCALE GENOMIC DNA]</scope>
    <source>
        <strain evidence="2 3">ElP</strain>
    </source>
</reference>
<feature type="domain" description="Primase C-terminal 1" evidence="1">
    <location>
        <begin position="185"/>
        <end position="250"/>
    </location>
</feature>
<proteinExistence type="predicted"/>
<dbReference type="SMART" id="SM00942">
    <property type="entry name" value="PriCT_1"/>
    <property type="match status" value="1"/>
</dbReference>
<dbReference type="EMBL" id="CP036426">
    <property type="protein sequence ID" value="QDV36975.1"/>
    <property type="molecule type" value="Genomic_DNA"/>
</dbReference>
<sequence length="908" mass="98649">MVAGHPLNIYCSANPRSRHGGSSRNDVRLARCLFSDLEHIGVEAAVESALGAGLPPPTMTVGSGHGVHLYWRLLEPIIDLSLWTVIQKLLIRALGSDPGIHDPARVMRLPGFMNVNGDPAPATIAEADPSRRYELDEILSALPPLGPSPELPGPARSASPAAKTFPLFGEEHQTNLQARMTAYLEEVEPPSDGERNIRLFGQAARLVEKYDPEEDDLLAAIGMLNARTAEPLDDSEVDRVVRNAYRHVHAKGMPRGTLLNVVHEPYQEPEGEIFSLARLRESLAEARLEGLGKPGSVFYDGSMTGVGKSTADRAAMLEAGKSLTVLPTHHACEELAQALAGAGLDAASYPPIDASTCRKFESDGGSGEARMALDAGLNVGEAVCPDCPHQRSCEYQRRRERARNAAHAVATHARASSGGFSIAEGRPVVFIHEDPLALLRPMVKVTARPVGPQASHVDHLRQVVRLARAAVEVSEQLGDVQKVVFTRHLARSAQGLVVELEDQAVVEHFRAAERDGAKSELPRVRAIPSKEPIRRPERCDYLLYRAMRASGIDPDRDALRLALAHACGELAHLCVVVEDTYTKAKDGETGGRRDYHKALVGVWKVDPPEGAVAWFEDATGDRALLEEMLGRPVQDRTPAGRPEYRVPPVQYTSADVTQKTSENVVRGLVRGLIAGHPDARKVGVITHRGHLAALESLEPSWSSRIARKEYFRSGKDRASNSWMDCDLILVLGTPRVPPAAVRDWLVRTGRIDAAGKDGGWGNRRWEGKAAEGSLIRVDGHGYADPSWRSMNNSLVRASLLQAVGRGRGVTEQGVPVVVVSDENLGLPLSAIPVPEIKDSEARTFSAFRELTAINAKYDIVGEIAVTAAELARHLGDVKERQVRNHLTHLTQLGLLAKKGERGGWTLAR</sequence>
<organism evidence="2 3">
    <name type="scientific">Tautonia plasticadhaerens</name>
    <dbReference type="NCBI Taxonomy" id="2527974"/>
    <lineage>
        <taxon>Bacteria</taxon>
        <taxon>Pseudomonadati</taxon>
        <taxon>Planctomycetota</taxon>
        <taxon>Planctomycetia</taxon>
        <taxon>Isosphaerales</taxon>
        <taxon>Isosphaeraceae</taxon>
        <taxon>Tautonia</taxon>
    </lineage>
</organism>
<dbReference type="AlphaFoldDB" id="A0A518H831"/>
<accession>A0A518H831</accession>
<dbReference type="Gene3D" id="3.30.70.1790">
    <property type="entry name" value="RepB DNA-primase, N-terminal domain"/>
    <property type="match status" value="1"/>
</dbReference>
<dbReference type="Pfam" id="PF08708">
    <property type="entry name" value="PriCT_1"/>
    <property type="match status" value="1"/>
</dbReference>
<evidence type="ECO:0000313" key="2">
    <source>
        <dbReference type="EMBL" id="QDV36975.1"/>
    </source>
</evidence>
<dbReference type="InterPro" id="IPR014820">
    <property type="entry name" value="PriCT_1"/>
</dbReference>